<sequence>MQNFSTTPPSPTPTTTLPPSTIELCEGSGTTRHNWVISIRDKLEQAKQDDRTSSGKSCIYKVPRYLHRDDKKLYLPQTVSLGPYHYGQEQTSMECHKWRAVNKVLERTMLDIVVFLDAMVELEEKARACYEGTITLNSNMFTLMLVRDGCFVLELLTGCQNGFSQLGYEPNDPVFGTRGSFFPLQRDMILLENQLPLFVLSRLLELQLGKHYQTGLVVNLVVRFFEPLMPTAVTFARDISSEPSADELNYLHCVDVFRGSLLLPNSKPMCRWPMRSPVRNNILHQLIPSATELRAAKVQFRSRRTGLFWDIKFNDGCLDIPTLVIHDGTKYLFSNLIAFEQCHVESSNSITSYCIFMNNLIDSAEVVSYFEKCGIIEHTLGSHSEVVDMFNQLCQGVIVEISDIYLYPLFTEVSDFYHSKWPTTIEMEKQFATLRERYFYSPWAYLSFFAAIILLVLTASQTYFAAYDYYH</sequence>
<evidence type="ECO:0000313" key="4">
    <source>
        <dbReference type="Proteomes" id="UP001642260"/>
    </source>
</evidence>
<name>A0ABC8J5K3_ERUVS</name>
<evidence type="ECO:0000256" key="1">
    <source>
        <dbReference type="SAM" id="MobiDB-lite"/>
    </source>
</evidence>
<dbReference type="Proteomes" id="UP001642260">
    <property type="component" value="Unassembled WGS sequence"/>
</dbReference>
<evidence type="ECO:0000313" key="3">
    <source>
        <dbReference type="EMBL" id="CAH8305796.1"/>
    </source>
</evidence>
<gene>
    <name evidence="3" type="ORF">ERUC_LOCUS3976</name>
</gene>
<feature type="transmembrane region" description="Helical" evidence="2">
    <location>
        <begin position="443"/>
        <end position="466"/>
    </location>
</feature>
<dbReference type="Pfam" id="PF03140">
    <property type="entry name" value="DUF247"/>
    <property type="match status" value="1"/>
</dbReference>
<proteinExistence type="predicted"/>
<keyword evidence="4" id="KW-1185">Reference proteome</keyword>
<accession>A0ABC8J5K3</accession>
<dbReference type="PANTHER" id="PTHR31170:SF25">
    <property type="entry name" value="BNAA09G04570D PROTEIN"/>
    <property type="match status" value="1"/>
</dbReference>
<feature type="region of interest" description="Disordered" evidence="1">
    <location>
        <begin position="1"/>
        <end position="21"/>
    </location>
</feature>
<evidence type="ECO:0000256" key="2">
    <source>
        <dbReference type="SAM" id="Phobius"/>
    </source>
</evidence>
<keyword evidence="2" id="KW-1133">Transmembrane helix</keyword>
<dbReference type="PANTHER" id="PTHR31170">
    <property type="entry name" value="BNAC04G53230D PROTEIN"/>
    <property type="match status" value="1"/>
</dbReference>
<comment type="caution">
    <text evidence="3">The sequence shown here is derived from an EMBL/GenBank/DDBJ whole genome shotgun (WGS) entry which is preliminary data.</text>
</comment>
<protein>
    <submittedName>
        <fullName evidence="3">Uncharacterized protein</fullName>
    </submittedName>
</protein>
<dbReference type="AlphaFoldDB" id="A0ABC8J5K3"/>
<keyword evidence="2" id="KW-0472">Membrane</keyword>
<keyword evidence="2" id="KW-0812">Transmembrane</keyword>
<organism evidence="3 4">
    <name type="scientific">Eruca vesicaria subsp. sativa</name>
    <name type="common">Garden rocket</name>
    <name type="synonym">Eruca sativa</name>
    <dbReference type="NCBI Taxonomy" id="29727"/>
    <lineage>
        <taxon>Eukaryota</taxon>
        <taxon>Viridiplantae</taxon>
        <taxon>Streptophyta</taxon>
        <taxon>Embryophyta</taxon>
        <taxon>Tracheophyta</taxon>
        <taxon>Spermatophyta</taxon>
        <taxon>Magnoliopsida</taxon>
        <taxon>eudicotyledons</taxon>
        <taxon>Gunneridae</taxon>
        <taxon>Pentapetalae</taxon>
        <taxon>rosids</taxon>
        <taxon>malvids</taxon>
        <taxon>Brassicales</taxon>
        <taxon>Brassicaceae</taxon>
        <taxon>Brassiceae</taxon>
        <taxon>Eruca</taxon>
    </lineage>
</organism>
<reference evidence="3 4" key="1">
    <citation type="submission" date="2022-03" db="EMBL/GenBank/DDBJ databases">
        <authorList>
            <person name="Macdonald S."/>
            <person name="Ahmed S."/>
            <person name="Newling K."/>
        </authorList>
    </citation>
    <scope>NUCLEOTIDE SEQUENCE [LARGE SCALE GENOMIC DNA]</scope>
</reference>
<dbReference type="InterPro" id="IPR004158">
    <property type="entry name" value="DUF247_pln"/>
</dbReference>
<dbReference type="EMBL" id="CAKOAT010061821">
    <property type="protein sequence ID" value="CAH8305796.1"/>
    <property type="molecule type" value="Genomic_DNA"/>
</dbReference>